<accession>X8DA11</accession>
<reference evidence="1" key="1">
    <citation type="submission" date="2014-01" db="EMBL/GenBank/DDBJ databases">
        <authorList>
            <person name="Brown-Elliot B."/>
            <person name="Wallace R."/>
            <person name="Lenaerts A."/>
            <person name="Ordway D."/>
            <person name="DeGroote M.A."/>
            <person name="Parker T."/>
            <person name="Sizemore C."/>
            <person name="Tallon L.J."/>
            <person name="Sadzewicz L.K."/>
            <person name="Sengamalay N."/>
            <person name="Fraser C.M."/>
            <person name="Hine E."/>
            <person name="Shefchek K.A."/>
            <person name="Das S.P."/>
            <person name="Tettelin H."/>
        </authorList>
    </citation>
    <scope>NUCLEOTIDE SEQUENCE [LARGE SCALE GENOMIC DNA]</scope>
    <source>
        <strain evidence="1">4042</strain>
    </source>
</reference>
<organism evidence="1">
    <name type="scientific">Mycobacterium xenopi 4042</name>
    <dbReference type="NCBI Taxonomy" id="1299334"/>
    <lineage>
        <taxon>Bacteria</taxon>
        <taxon>Bacillati</taxon>
        <taxon>Actinomycetota</taxon>
        <taxon>Actinomycetes</taxon>
        <taxon>Mycobacteriales</taxon>
        <taxon>Mycobacteriaceae</taxon>
        <taxon>Mycobacterium</taxon>
    </lineage>
</organism>
<comment type="caution">
    <text evidence="1">The sequence shown here is derived from an EMBL/GenBank/DDBJ whole genome shotgun (WGS) entry which is preliminary data.</text>
</comment>
<name>X8DA11_MYCXE</name>
<gene>
    <name evidence="1" type="ORF">I553_10764</name>
</gene>
<dbReference type="EMBL" id="JAOB01000027">
    <property type="protein sequence ID" value="EUA65467.1"/>
    <property type="molecule type" value="Genomic_DNA"/>
</dbReference>
<protein>
    <submittedName>
        <fullName evidence="1">Uncharacterized protein</fullName>
    </submittedName>
</protein>
<dbReference type="AlphaFoldDB" id="X8DA11"/>
<proteinExistence type="predicted"/>
<sequence length="58" mass="5802">MFGGSWGQAEPGETAGVSVAVFGGGLRGLWRGRVLAARRRGGLDVDGVSAGSVGGRSR</sequence>
<evidence type="ECO:0000313" key="1">
    <source>
        <dbReference type="EMBL" id="EUA65467.1"/>
    </source>
</evidence>